<dbReference type="GO" id="GO:0006123">
    <property type="term" value="P:mitochondrial electron transport, cytochrome c to oxygen"/>
    <property type="evidence" value="ECO:0007669"/>
    <property type="project" value="TreeGrafter"/>
</dbReference>
<evidence type="ECO:0000256" key="3">
    <source>
        <dbReference type="ARBA" id="ARBA00005553"/>
    </source>
</evidence>
<dbReference type="PANTHER" id="PTHR11504">
    <property type="entry name" value="CYTOCHROME C OXIDASE POLYPEPTIDE VIA"/>
    <property type="match status" value="1"/>
</dbReference>
<dbReference type="Proteomes" id="UP001174909">
    <property type="component" value="Unassembled WGS sequence"/>
</dbReference>
<sequence>MASFARVGLRRAQGAWRRSTSTYIKNIEAEEHYAVGLTNTWRNISLFGAIPLCIFTAYNGWQKEQEHHHHIQEHGKPEFHAYSHLRIRTKPFPWGDGNHSLFHNSGANALPEGYEE</sequence>
<dbReference type="Pfam" id="PF02046">
    <property type="entry name" value="COX6A"/>
    <property type="match status" value="1"/>
</dbReference>
<evidence type="ECO:0000256" key="10">
    <source>
        <dbReference type="ARBA" id="ARBA00023136"/>
    </source>
</evidence>
<dbReference type="EMBL" id="CASHTH010001898">
    <property type="protein sequence ID" value="CAI8021421.1"/>
    <property type="molecule type" value="Genomic_DNA"/>
</dbReference>
<keyword evidence="6" id="KW-0809">Transit peptide</keyword>
<proteinExistence type="inferred from homology"/>
<evidence type="ECO:0000256" key="8">
    <source>
        <dbReference type="ARBA" id="ARBA00023002"/>
    </source>
</evidence>
<evidence type="ECO:0000256" key="9">
    <source>
        <dbReference type="ARBA" id="ARBA00023128"/>
    </source>
</evidence>
<keyword evidence="9 12" id="KW-0496">Mitochondrion</keyword>
<evidence type="ECO:0000256" key="2">
    <source>
        <dbReference type="ARBA" id="ARBA00004673"/>
    </source>
</evidence>
<evidence type="ECO:0000256" key="12">
    <source>
        <dbReference type="RuleBase" id="RU004397"/>
    </source>
</evidence>
<keyword evidence="4" id="KW-0812">Transmembrane</keyword>
<dbReference type="GO" id="GO:0005743">
    <property type="term" value="C:mitochondrial inner membrane"/>
    <property type="evidence" value="ECO:0007669"/>
    <property type="project" value="UniProtKB-SubCell"/>
</dbReference>
<keyword evidence="7" id="KW-1133">Transmembrane helix</keyword>
<dbReference type="PANTHER" id="PTHR11504:SF0">
    <property type="entry name" value="CYTOCHROME C OXIDASE SUBUNIT"/>
    <property type="match status" value="1"/>
</dbReference>
<evidence type="ECO:0000256" key="7">
    <source>
        <dbReference type="ARBA" id="ARBA00022989"/>
    </source>
</evidence>
<comment type="caution">
    <text evidence="13">The sequence shown here is derived from an EMBL/GenBank/DDBJ whole genome shotgun (WGS) entry which is preliminary data.</text>
</comment>
<evidence type="ECO:0000256" key="4">
    <source>
        <dbReference type="ARBA" id="ARBA00022692"/>
    </source>
</evidence>
<dbReference type="GO" id="GO:0030234">
    <property type="term" value="F:enzyme regulator activity"/>
    <property type="evidence" value="ECO:0007669"/>
    <property type="project" value="TreeGrafter"/>
</dbReference>
<dbReference type="AlphaFoldDB" id="A0AA35S3B0"/>
<accession>A0AA35S3B0</accession>
<dbReference type="SUPFAM" id="SSF81411">
    <property type="entry name" value="Mitochondrial cytochrome c oxidase subunit VIa"/>
    <property type="match status" value="1"/>
</dbReference>
<dbReference type="InterPro" id="IPR018507">
    <property type="entry name" value="Cyt_c_oxidase_su6a_CS"/>
</dbReference>
<gene>
    <name evidence="13" type="ORF">GBAR_LOCUS12710</name>
</gene>
<protein>
    <recommendedName>
        <fullName evidence="12">Cytochrome c oxidase subunit</fullName>
    </recommendedName>
    <alternativeName>
        <fullName evidence="12">Cytochrome c oxidase polypeptide VIa</fullName>
    </alternativeName>
</protein>
<evidence type="ECO:0000313" key="13">
    <source>
        <dbReference type="EMBL" id="CAI8021421.1"/>
    </source>
</evidence>
<comment type="pathway">
    <text evidence="2">Energy metabolism; oxidative phosphorylation.</text>
</comment>
<dbReference type="Gene3D" id="4.10.95.10">
    <property type="entry name" value="Cytochrome c oxidase, subunit VIa"/>
    <property type="match status" value="1"/>
</dbReference>
<name>A0AA35S3B0_GEOBA</name>
<comment type="subcellular location">
    <subcellularLocation>
        <location evidence="1">Mitochondrion inner membrane</location>
        <topology evidence="1">Single-pass membrane protein</topology>
    </subcellularLocation>
</comment>
<keyword evidence="10 12" id="KW-0472">Membrane</keyword>
<evidence type="ECO:0000256" key="11">
    <source>
        <dbReference type="RuleBase" id="RU004396"/>
    </source>
</evidence>
<keyword evidence="8" id="KW-0560">Oxidoreductase</keyword>
<evidence type="ECO:0000313" key="14">
    <source>
        <dbReference type="Proteomes" id="UP001174909"/>
    </source>
</evidence>
<dbReference type="GO" id="GO:0016491">
    <property type="term" value="F:oxidoreductase activity"/>
    <property type="evidence" value="ECO:0007669"/>
    <property type="project" value="UniProtKB-KW"/>
</dbReference>
<reference evidence="13" key="1">
    <citation type="submission" date="2023-03" db="EMBL/GenBank/DDBJ databases">
        <authorList>
            <person name="Steffen K."/>
            <person name="Cardenas P."/>
        </authorList>
    </citation>
    <scope>NUCLEOTIDE SEQUENCE</scope>
</reference>
<dbReference type="FunFam" id="4.10.95.10:FF:000001">
    <property type="entry name" value="Cytochrome c oxidase subunit 6A, mitochondrial"/>
    <property type="match status" value="1"/>
</dbReference>
<organism evidence="13 14">
    <name type="scientific">Geodia barretti</name>
    <name type="common">Barrett's horny sponge</name>
    <dbReference type="NCBI Taxonomy" id="519541"/>
    <lineage>
        <taxon>Eukaryota</taxon>
        <taxon>Metazoa</taxon>
        <taxon>Porifera</taxon>
        <taxon>Demospongiae</taxon>
        <taxon>Heteroscleromorpha</taxon>
        <taxon>Tetractinellida</taxon>
        <taxon>Astrophorina</taxon>
        <taxon>Geodiidae</taxon>
        <taxon>Geodia</taxon>
    </lineage>
</organism>
<dbReference type="PROSITE" id="PS01329">
    <property type="entry name" value="COX6A"/>
    <property type="match status" value="1"/>
</dbReference>
<comment type="similarity">
    <text evidence="3 11">Belongs to the cytochrome c oxidase subunit 6A family.</text>
</comment>
<evidence type="ECO:0000256" key="1">
    <source>
        <dbReference type="ARBA" id="ARBA00004434"/>
    </source>
</evidence>
<dbReference type="InterPro" id="IPR036418">
    <property type="entry name" value="Cyt_c_oxidase_su6a_sf"/>
</dbReference>
<evidence type="ECO:0000256" key="5">
    <source>
        <dbReference type="ARBA" id="ARBA00022792"/>
    </source>
</evidence>
<dbReference type="PIRSF" id="PIRSF000277">
    <property type="entry name" value="COX6A1"/>
    <property type="match status" value="1"/>
</dbReference>
<keyword evidence="14" id="KW-1185">Reference proteome</keyword>
<dbReference type="InterPro" id="IPR001349">
    <property type="entry name" value="Cyt_c_oxidase_su6a"/>
</dbReference>
<keyword evidence="5 12" id="KW-0999">Mitochondrion inner membrane</keyword>
<evidence type="ECO:0000256" key="6">
    <source>
        <dbReference type="ARBA" id="ARBA00022946"/>
    </source>
</evidence>